<dbReference type="Proteomes" id="UP001497680">
    <property type="component" value="Unassembled WGS sequence"/>
</dbReference>
<organism evidence="1 2">
    <name type="scientific">Hypoxylon rubiginosum</name>
    <dbReference type="NCBI Taxonomy" id="110542"/>
    <lineage>
        <taxon>Eukaryota</taxon>
        <taxon>Fungi</taxon>
        <taxon>Dikarya</taxon>
        <taxon>Ascomycota</taxon>
        <taxon>Pezizomycotina</taxon>
        <taxon>Sordariomycetes</taxon>
        <taxon>Xylariomycetidae</taxon>
        <taxon>Xylariales</taxon>
        <taxon>Hypoxylaceae</taxon>
        <taxon>Hypoxylon</taxon>
    </lineage>
</organism>
<evidence type="ECO:0000313" key="2">
    <source>
        <dbReference type="Proteomes" id="UP001497680"/>
    </source>
</evidence>
<reference evidence="1 2" key="1">
    <citation type="journal article" date="2022" name="New Phytol.">
        <title>Ecological generalism drives hyperdiversity of secondary metabolite gene clusters in xylarialean endophytes.</title>
        <authorList>
            <person name="Franco M.E.E."/>
            <person name="Wisecaver J.H."/>
            <person name="Arnold A.E."/>
            <person name="Ju Y.M."/>
            <person name="Slot J.C."/>
            <person name="Ahrendt S."/>
            <person name="Moore L.P."/>
            <person name="Eastman K.E."/>
            <person name="Scott K."/>
            <person name="Konkel Z."/>
            <person name="Mondo S.J."/>
            <person name="Kuo A."/>
            <person name="Hayes R.D."/>
            <person name="Haridas S."/>
            <person name="Andreopoulos B."/>
            <person name="Riley R."/>
            <person name="LaButti K."/>
            <person name="Pangilinan J."/>
            <person name="Lipzen A."/>
            <person name="Amirebrahimi M."/>
            <person name="Yan J."/>
            <person name="Adam C."/>
            <person name="Keymanesh K."/>
            <person name="Ng V."/>
            <person name="Louie K."/>
            <person name="Northen T."/>
            <person name="Drula E."/>
            <person name="Henrissat B."/>
            <person name="Hsieh H.M."/>
            <person name="Youens-Clark K."/>
            <person name="Lutzoni F."/>
            <person name="Miadlikowska J."/>
            <person name="Eastwood D.C."/>
            <person name="Hamelin R.C."/>
            <person name="Grigoriev I.V."/>
            <person name="U'Ren J.M."/>
        </authorList>
    </citation>
    <scope>NUCLEOTIDE SEQUENCE [LARGE SCALE GENOMIC DNA]</scope>
    <source>
        <strain evidence="1 2">ER1909</strain>
    </source>
</reference>
<protein>
    <submittedName>
        <fullName evidence="1">Uncharacterized protein</fullName>
    </submittedName>
</protein>
<comment type="caution">
    <text evidence="1">The sequence shown here is derived from an EMBL/GenBank/DDBJ whole genome shotgun (WGS) entry which is preliminary data.</text>
</comment>
<keyword evidence="2" id="KW-1185">Reference proteome</keyword>
<evidence type="ECO:0000313" key="1">
    <source>
        <dbReference type="EMBL" id="KAI6093279.1"/>
    </source>
</evidence>
<sequence>MVLGYDTAAAVPAWWIRAQLLDCREGGPGQPSPRSYQASLACRGMNRERWEPPRVVEDPEHHPASIHIIRKSRCATYAHERLTSNAVALLLASTLFQTSAKQRGSVSTYLIPLLCLGADYRVAIPRSVVLNNSVPNRAPRAAADDAGTTTLLGIVVQQRIPLRKQVDTSQSYKYRDGCFYSAGERFPLATEPRPQSEEGCT</sequence>
<name>A0ACC0DKI2_9PEZI</name>
<gene>
    <name evidence="1" type="ORF">F4821DRAFT_253260</name>
</gene>
<proteinExistence type="predicted"/>
<accession>A0ACC0DKI2</accession>
<dbReference type="EMBL" id="MU394281">
    <property type="protein sequence ID" value="KAI6093279.1"/>
    <property type="molecule type" value="Genomic_DNA"/>
</dbReference>